<evidence type="ECO:0000313" key="10">
    <source>
        <dbReference type="Proteomes" id="UP001497623"/>
    </source>
</evidence>
<evidence type="ECO:0000256" key="5">
    <source>
        <dbReference type="ARBA" id="ARBA00022490"/>
    </source>
</evidence>
<accession>A0AAV2PWA9</accession>
<feature type="non-terminal residue" evidence="9">
    <location>
        <position position="1"/>
    </location>
</feature>
<comment type="caution">
    <text evidence="9">The sequence shown here is derived from an EMBL/GenBank/DDBJ whole genome shotgun (WGS) entry which is preliminary data.</text>
</comment>
<evidence type="ECO:0000256" key="7">
    <source>
        <dbReference type="ARBA" id="ARBA00023242"/>
    </source>
</evidence>
<proteinExistence type="inferred from homology"/>
<dbReference type="PANTHER" id="PTHR12596">
    <property type="entry name" value="EXPORTIN 4,7-RELATED"/>
    <property type="match status" value="1"/>
</dbReference>
<evidence type="ECO:0000256" key="2">
    <source>
        <dbReference type="ARBA" id="ARBA00004496"/>
    </source>
</evidence>
<keyword evidence="10" id="KW-1185">Reference proteome</keyword>
<dbReference type="Proteomes" id="UP001497623">
    <property type="component" value="Unassembled WGS sequence"/>
</dbReference>
<evidence type="ECO:0000256" key="4">
    <source>
        <dbReference type="ARBA" id="ARBA00022448"/>
    </source>
</evidence>
<dbReference type="GO" id="GO:0005049">
    <property type="term" value="F:nuclear export signal receptor activity"/>
    <property type="evidence" value="ECO:0007669"/>
    <property type="project" value="InterPro"/>
</dbReference>
<dbReference type="GO" id="GO:0005643">
    <property type="term" value="C:nuclear pore"/>
    <property type="evidence" value="ECO:0007669"/>
    <property type="project" value="TreeGrafter"/>
</dbReference>
<keyword evidence="7" id="KW-0539">Nucleus</keyword>
<dbReference type="EMBL" id="CAXKWB010001502">
    <property type="protein sequence ID" value="CAL4064528.1"/>
    <property type="molecule type" value="Genomic_DNA"/>
</dbReference>
<organism evidence="9 10">
    <name type="scientific">Meganyctiphanes norvegica</name>
    <name type="common">Northern krill</name>
    <name type="synonym">Thysanopoda norvegica</name>
    <dbReference type="NCBI Taxonomy" id="48144"/>
    <lineage>
        <taxon>Eukaryota</taxon>
        <taxon>Metazoa</taxon>
        <taxon>Ecdysozoa</taxon>
        <taxon>Arthropoda</taxon>
        <taxon>Crustacea</taxon>
        <taxon>Multicrustacea</taxon>
        <taxon>Malacostraca</taxon>
        <taxon>Eumalacostraca</taxon>
        <taxon>Eucarida</taxon>
        <taxon>Euphausiacea</taxon>
        <taxon>Euphausiidae</taxon>
        <taxon>Meganyctiphanes</taxon>
    </lineage>
</organism>
<keyword evidence="6" id="KW-0653">Protein transport</keyword>
<name>A0AAV2PWA9_MEGNR</name>
<dbReference type="InterPro" id="IPR011989">
    <property type="entry name" value="ARM-like"/>
</dbReference>
<dbReference type="PANTHER" id="PTHR12596:SF1">
    <property type="entry name" value="EXPORTIN-4"/>
    <property type="match status" value="1"/>
</dbReference>
<dbReference type="GO" id="GO:0006611">
    <property type="term" value="P:protein export from nucleus"/>
    <property type="evidence" value="ECO:0007669"/>
    <property type="project" value="TreeGrafter"/>
</dbReference>
<dbReference type="SUPFAM" id="SSF48371">
    <property type="entry name" value="ARM repeat"/>
    <property type="match status" value="1"/>
</dbReference>
<evidence type="ECO:0000313" key="9">
    <source>
        <dbReference type="EMBL" id="CAL4064528.1"/>
    </source>
</evidence>
<dbReference type="InterPro" id="IPR044189">
    <property type="entry name" value="XPO4/7-like"/>
</dbReference>
<evidence type="ECO:0000256" key="3">
    <source>
        <dbReference type="ARBA" id="ARBA00009466"/>
    </source>
</evidence>
<keyword evidence="5" id="KW-0963">Cytoplasm</keyword>
<keyword evidence="4" id="KW-0813">Transport</keyword>
<evidence type="ECO:0000256" key="1">
    <source>
        <dbReference type="ARBA" id="ARBA00004123"/>
    </source>
</evidence>
<protein>
    <recommendedName>
        <fullName evidence="8">Exportin-4</fullName>
    </recommendedName>
</protein>
<comment type="similarity">
    <text evidence="3">Belongs to the exportin family.</text>
</comment>
<reference evidence="9 10" key="1">
    <citation type="submission" date="2024-05" db="EMBL/GenBank/DDBJ databases">
        <authorList>
            <person name="Wallberg A."/>
        </authorList>
    </citation>
    <scope>NUCLEOTIDE SEQUENCE [LARGE SCALE GENOMIC DNA]</scope>
</reference>
<comment type="subcellular location">
    <subcellularLocation>
        <location evidence="2">Cytoplasm</location>
    </subcellularLocation>
    <subcellularLocation>
        <location evidence="1">Nucleus</location>
    </subcellularLocation>
</comment>
<evidence type="ECO:0000256" key="8">
    <source>
        <dbReference type="ARBA" id="ARBA00040444"/>
    </source>
</evidence>
<dbReference type="InterPro" id="IPR016024">
    <property type="entry name" value="ARM-type_fold"/>
</dbReference>
<dbReference type="AlphaFoldDB" id="A0AAV2PWA9"/>
<dbReference type="GO" id="GO:0005737">
    <property type="term" value="C:cytoplasm"/>
    <property type="evidence" value="ECO:0007669"/>
    <property type="project" value="UniProtKB-SubCell"/>
</dbReference>
<dbReference type="Gene3D" id="1.25.10.10">
    <property type="entry name" value="Leucine-rich Repeat Variant"/>
    <property type="match status" value="1"/>
</dbReference>
<sequence length="533" mass="59485">RLMSSVLRLCETESQALKANLGHLLSPEVSSSLMWFLRRFCLSYCLPNESFYAELSVVLTSAFGRDSEGAGWTLNYLLGVVEQTLRQRSGEPGLVEDTVNLLVTMVDSKDRGQLLIKSEGLMELVQLQQSGQLGQMSSPAQRGLMQGLVICAVALPEADGRTQFWSHVLDPPITAFKAMVTSESFPKQYQEEEIKKQVLFHIDNFIGAVQGCLMPTAQCLFSRLVGVLEDSVKLLDIYHNYPAVVETVLELFVECGRRMLCYLTPSASKQLYEQSVLLVGTYAKHNIGRRNVGDDEDQWRDLQLLMELLTSLLSKDFIDLAPSGHGEDVEVVAAADVCLFGLNIIMPLMSRELLRLPTLCSQYFKMVTFIAEIYPSKVCQLPEDLMKNLLASIELGLTSFGPDVGTLSFDFLVVLGSYIHKNCGPEVPVRQGLRPFLKLVLDLILSQQINSDLLQAASASLYTLICCFQTDYQELVQALLNGQTDQTTGQRLAESFTGLTNNVELTADRINRIKFRDNFEKFIANVRGFLLVK</sequence>
<evidence type="ECO:0000256" key="6">
    <source>
        <dbReference type="ARBA" id="ARBA00022927"/>
    </source>
</evidence>
<gene>
    <name evidence="9" type="ORF">MNOR_LOCUS4144</name>
</gene>